<feature type="region of interest" description="Disordered" evidence="6">
    <location>
        <begin position="164"/>
        <end position="210"/>
    </location>
</feature>
<dbReference type="GO" id="GO:0032266">
    <property type="term" value="F:phosphatidylinositol-3-phosphate binding"/>
    <property type="evidence" value="ECO:0007669"/>
    <property type="project" value="TreeGrafter"/>
</dbReference>
<feature type="domain" description="FYVE-type" evidence="7">
    <location>
        <begin position="7"/>
        <end position="67"/>
    </location>
</feature>
<name>D5ACK5_PICSI</name>
<dbReference type="SUPFAM" id="SSF57903">
    <property type="entry name" value="FYVE/PHD zinc finger"/>
    <property type="match status" value="1"/>
</dbReference>
<dbReference type="PROSITE" id="PS50088">
    <property type="entry name" value="ANK_REPEAT"/>
    <property type="match status" value="1"/>
</dbReference>
<dbReference type="GO" id="GO:0033565">
    <property type="term" value="C:ESCRT-0 complex"/>
    <property type="evidence" value="ECO:0007669"/>
    <property type="project" value="TreeGrafter"/>
</dbReference>
<dbReference type="GO" id="GO:0008270">
    <property type="term" value="F:zinc ion binding"/>
    <property type="evidence" value="ECO:0007669"/>
    <property type="project" value="UniProtKB-KW"/>
</dbReference>
<evidence type="ECO:0000259" key="7">
    <source>
        <dbReference type="PROSITE" id="PS50178"/>
    </source>
</evidence>
<dbReference type="GO" id="GO:0043130">
    <property type="term" value="F:ubiquitin binding"/>
    <property type="evidence" value="ECO:0007669"/>
    <property type="project" value="TreeGrafter"/>
</dbReference>
<dbReference type="InterPro" id="IPR017455">
    <property type="entry name" value="Znf_FYVE-rel"/>
</dbReference>
<dbReference type="CDD" id="cd15760">
    <property type="entry name" value="FYVE_scVPS27p_like"/>
    <property type="match status" value="1"/>
</dbReference>
<keyword evidence="4" id="KW-0040">ANK repeat</keyword>
<dbReference type="GO" id="GO:0006623">
    <property type="term" value="P:protein targeting to vacuole"/>
    <property type="evidence" value="ECO:0007669"/>
    <property type="project" value="TreeGrafter"/>
</dbReference>
<dbReference type="OMA" id="CTFTTFR"/>
<evidence type="ECO:0000313" key="8">
    <source>
        <dbReference type="EMBL" id="ADE77274.1"/>
    </source>
</evidence>
<dbReference type="PANTHER" id="PTHR47794">
    <property type="entry name" value="VACUOLAR PROTEIN SORTING-ASSOCIATED PROTEIN 27"/>
    <property type="match status" value="1"/>
</dbReference>
<reference evidence="8" key="1">
    <citation type="submission" date="2010-04" db="EMBL/GenBank/DDBJ databases">
        <authorList>
            <person name="Reid K.E."/>
            <person name="Liao N."/>
            <person name="Chan S."/>
            <person name="Docking R."/>
            <person name="Taylor G."/>
            <person name="Moore R."/>
            <person name="Mayo M."/>
            <person name="Munro S."/>
            <person name="King J."/>
            <person name="Yanchuk A."/>
            <person name="Holt R."/>
            <person name="Jones S."/>
            <person name="Marra M."/>
            <person name="Ritland C.E."/>
            <person name="Ritland K."/>
            <person name="Bohlmann J."/>
        </authorList>
    </citation>
    <scope>NUCLEOTIDE SEQUENCE</scope>
    <source>
        <tissue evidence="8">Bud</tissue>
    </source>
</reference>
<dbReference type="Pfam" id="PF01363">
    <property type="entry name" value="FYVE"/>
    <property type="match status" value="1"/>
</dbReference>
<evidence type="ECO:0000256" key="1">
    <source>
        <dbReference type="ARBA" id="ARBA00022723"/>
    </source>
</evidence>
<dbReference type="Gene3D" id="1.25.40.20">
    <property type="entry name" value="Ankyrin repeat-containing domain"/>
    <property type="match status" value="1"/>
</dbReference>
<evidence type="ECO:0000256" key="3">
    <source>
        <dbReference type="ARBA" id="ARBA00022833"/>
    </source>
</evidence>
<organism evidence="8">
    <name type="scientific">Picea sitchensis</name>
    <name type="common">Sitka spruce</name>
    <name type="synonym">Pinus sitchensis</name>
    <dbReference type="NCBI Taxonomy" id="3332"/>
    <lineage>
        <taxon>Eukaryota</taxon>
        <taxon>Viridiplantae</taxon>
        <taxon>Streptophyta</taxon>
        <taxon>Embryophyta</taxon>
        <taxon>Tracheophyta</taxon>
        <taxon>Spermatophyta</taxon>
        <taxon>Pinopsida</taxon>
        <taxon>Pinidae</taxon>
        <taxon>Conifers I</taxon>
        <taxon>Pinales</taxon>
        <taxon>Pinaceae</taxon>
        <taxon>Picea</taxon>
    </lineage>
</organism>
<evidence type="ECO:0000256" key="5">
    <source>
        <dbReference type="PROSITE-ProRule" id="PRU00091"/>
    </source>
</evidence>
<evidence type="ECO:0000256" key="4">
    <source>
        <dbReference type="PROSITE-ProRule" id="PRU00023"/>
    </source>
</evidence>
<dbReference type="GO" id="GO:0043328">
    <property type="term" value="P:protein transport to vacuole involved in ubiquitin-dependent protein catabolic process via the multivesicular body sorting pathway"/>
    <property type="evidence" value="ECO:0007669"/>
    <property type="project" value="TreeGrafter"/>
</dbReference>
<dbReference type="InterPro" id="IPR036770">
    <property type="entry name" value="Ankyrin_rpt-contain_sf"/>
</dbReference>
<dbReference type="PROSITE" id="PS50297">
    <property type="entry name" value="ANK_REP_REGION"/>
    <property type="match status" value="1"/>
</dbReference>
<dbReference type="InterPro" id="IPR002110">
    <property type="entry name" value="Ankyrin_rpt"/>
</dbReference>
<feature type="compositionally biased region" description="Polar residues" evidence="6">
    <location>
        <begin position="166"/>
        <end position="202"/>
    </location>
</feature>
<dbReference type="InterPro" id="IPR000306">
    <property type="entry name" value="Znf_FYVE"/>
</dbReference>
<keyword evidence="3" id="KW-0862">Zinc</keyword>
<dbReference type="PANTHER" id="PTHR47794:SF1">
    <property type="entry name" value="VACUOLAR PROTEIN SORTING-ASSOCIATED PROTEIN 27"/>
    <property type="match status" value="1"/>
</dbReference>
<dbReference type="AlphaFoldDB" id="D5ACK5"/>
<dbReference type="PROSITE" id="PS50178">
    <property type="entry name" value="ZF_FYVE"/>
    <property type="match status" value="1"/>
</dbReference>
<keyword evidence="2 5" id="KW-0863">Zinc-finger</keyword>
<protein>
    <recommendedName>
        <fullName evidence="7">FYVE-type domain-containing protein</fullName>
    </recommendedName>
</protein>
<proteinExistence type="evidence at transcript level"/>
<dbReference type="InterPro" id="IPR013083">
    <property type="entry name" value="Znf_RING/FYVE/PHD"/>
</dbReference>
<keyword evidence="1" id="KW-0479">Metal-binding</keyword>
<accession>D5ACK5</accession>
<feature type="repeat" description="ANK" evidence="4">
    <location>
        <begin position="243"/>
        <end position="275"/>
    </location>
</feature>
<sequence length="302" mass="32759">MAEPPPFQEAARCDVCKCSFNAFRRRHHCRCCGRTLCFEHSSKQIPLPQYGIHSAVRVCHDCFNNATQSSSANTQTNSNDIDKMASDNIDARASDGIDASTDKLSRISLSKSENSSYVGGNLSVSQTVECKCGMPLCICEAPAPPQVQPEVSTSQYYQRPKKVVTAQHTPSDTISKSTAGSSGSTRQSLFFTSGQTSNVSTDKSSRGYETSGEGLREAIKNNDISAVKDLLMQGVDANYCDKQGMSLLHLATVFNHTEIAFILMDAGASVDAKNAQGETPLDCAPTMLQYKMHQKIQEASNM</sequence>
<dbReference type="InterPro" id="IPR011011">
    <property type="entry name" value="Znf_FYVE_PHD"/>
</dbReference>
<dbReference type="EMBL" id="BT123991">
    <property type="protein sequence ID" value="ADE77274.1"/>
    <property type="molecule type" value="mRNA"/>
</dbReference>
<dbReference type="SUPFAM" id="SSF48403">
    <property type="entry name" value="Ankyrin repeat"/>
    <property type="match status" value="1"/>
</dbReference>
<dbReference type="Gene3D" id="3.30.40.10">
    <property type="entry name" value="Zinc/RING finger domain, C3HC4 (zinc finger)"/>
    <property type="match status" value="1"/>
</dbReference>
<dbReference type="Pfam" id="PF12796">
    <property type="entry name" value="Ank_2"/>
    <property type="match status" value="1"/>
</dbReference>
<dbReference type="SMART" id="SM00064">
    <property type="entry name" value="FYVE"/>
    <property type="match status" value="1"/>
</dbReference>
<evidence type="ECO:0000256" key="6">
    <source>
        <dbReference type="SAM" id="MobiDB-lite"/>
    </source>
</evidence>
<evidence type="ECO:0000256" key="2">
    <source>
        <dbReference type="ARBA" id="ARBA00022771"/>
    </source>
</evidence>